<dbReference type="SMART" id="SM00060">
    <property type="entry name" value="FN3"/>
    <property type="match status" value="1"/>
</dbReference>
<feature type="chain" id="PRO_5045729726" evidence="3">
    <location>
        <begin position="36"/>
        <end position="1042"/>
    </location>
</feature>
<evidence type="ECO:0000256" key="2">
    <source>
        <dbReference type="ARBA" id="ARBA00023295"/>
    </source>
</evidence>
<dbReference type="InterPro" id="IPR013529">
    <property type="entry name" value="Glyco_hydro_42_N"/>
</dbReference>
<dbReference type="InterPro" id="IPR017853">
    <property type="entry name" value="GH"/>
</dbReference>
<feature type="signal peptide" evidence="3">
    <location>
        <begin position="1"/>
        <end position="35"/>
    </location>
</feature>
<keyword evidence="6" id="KW-1185">Reference proteome</keyword>
<keyword evidence="3" id="KW-0732">Signal</keyword>
<organism evidence="5 6">
    <name type="scientific">Paenibacillus aurantiacus</name>
    <dbReference type="NCBI Taxonomy" id="1936118"/>
    <lineage>
        <taxon>Bacteria</taxon>
        <taxon>Bacillati</taxon>
        <taxon>Bacillota</taxon>
        <taxon>Bacilli</taxon>
        <taxon>Bacillales</taxon>
        <taxon>Paenibacillaceae</taxon>
        <taxon>Paenibacillus</taxon>
    </lineage>
</organism>
<dbReference type="EMBL" id="JBHMDO010000009">
    <property type="protein sequence ID" value="MFB9325183.1"/>
    <property type="molecule type" value="Genomic_DNA"/>
</dbReference>
<evidence type="ECO:0000313" key="5">
    <source>
        <dbReference type="EMBL" id="MFB9325183.1"/>
    </source>
</evidence>
<sequence>MRRPRRVAAAIWATVTLLSLYAAGPWLPTAEQAQAATTEPKRTSQAASASAYVLPPAAVRVDATSISSVTLSWSPPPGAGTWTYAIYVNGKQMAATDARHMEVRGLAAATSYKFAVAAVSGGKQSTLSTAIWGRTDGGNLLANGGFERDADGDGKADGWSFGSGRYELVGNPVAGGRKALRLTAVKLAKSDNISAYQRVAVAGGKAFALEGSLLPQSLSGARAVLFADFFDASGKWVGEMSRDMTKPAGQYAALRAEGVVPANAAYAFVTLRVTATEEGGSGVLLADDVRLRYTGGKMQDNGEPNDAAEQAVPLMTGEQTSYLSKPGDQDWYRYTSLRAEHVRFELRVPEGLDAELAVRSAQGALLGESKQGSGQSEQVDIAVQAGESVLIQVTGARAGDYAMQPYRLAASGSPSGIAPIGASLESSLTGTNIPLVDGVDVWTRGERYAETMGAEARSMTVLQSGGRLYVLIRGTKLPAWHTLYLGTDGDISTGYDTGAAADVGAEYKIDYNRLYAWDDSAQGWTDKGAAYADLSETSTGYSVYLTDLGLPSAKPLQIAYAGADGARIPPSGAAQTTKVDIAAEAYAGVARIYYPKQLFGALPNPFIGWAPSSRGGDYKQPHTLVTASIRWRDLEPERGRFDWAGLERKYDFAKRASAGDRFILRLVMDVPGDDPNHLDIPDWLYRALTEAEGEDGAGTRYETKEGSGFSPNYSSTLLIREHERVIRAFAQRYDADPRVAFIQIGSLGHYGEFHTALLDKPFPPLAVSDQYVKAYTEAFQRKLVGMRKPFPLAASHRLGLYNDMFGEADSTATWLNWASNGWDGIAEYVPPAQAQAAKDGSRMPQWWRYNYSGGEFSSNHAPDAYVDEDRLLQAAVQIRASHTSWIGATALLGMNEKSGLSTSEQAGVYYLQRLMGYRMVVEKAAHAGVIKRGGTLQLESAWSNKGVAPFYYPWLVRFALANQAGQVMAGTTATAQADIRTWMPGERQTVSARIPIPAGLKPGTYTLLAAIVDPDTGKPGVRLAIEGAREDLWHRLDAVEIR</sequence>
<evidence type="ECO:0000313" key="6">
    <source>
        <dbReference type="Proteomes" id="UP001589747"/>
    </source>
</evidence>
<proteinExistence type="predicted"/>
<reference evidence="5 6" key="1">
    <citation type="submission" date="2024-09" db="EMBL/GenBank/DDBJ databases">
        <authorList>
            <person name="Sun Q."/>
            <person name="Mori K."/>
        </authorList>
    </citation>
    <scope>NUCLEOTIDE SEQUENCE [LARGE SCALE GENOMIC DNA]</scope>
    <source>
        <strain evidence="5 6">TISTR 2452</strain>
    </source>
</reference>
<keyword evidence="1" id="KW-0378">Hydrolase</keyword>
<dbReference type="SUPFAM" id="SSF49265">
    <property type="entry name" value="Fibronectin type III"/>
    <property type="match status" value="1"/>
</dbReference>
<dbReference type="InterPro" id="IPR013783">
    <property type="entry name" value="Ig-like_fold"/>
</dbReference>
<dbReference type="Gene3D" id="2.60.120.380">
    <property type="match status" value="1"/>
</dbReference>
<dbReference type="RefSeq" id="WP_377490529.1">
    <property type="nucleotide sequence ID" value="NZ_JBHMDO010000009.1"/>
</dbReference>
<dbReference type="SUPFAM" id="SSF51445">
    <property type="entry name" value="(Trans)glycosidases"/>
    <property type="match status" value="1"/>
</dbReference>
<dbReference type="Pfam" id="PF16116">
    <property type="entry name" value="DUF4832"/>
    <property type="match status" value="1"/>
</dbReference>
<name>A0ABV5KLF6_9BACL</name>
<dbReference type="Pfam" id="PF00041">
    <property type="entry name" value="fn3"/>
    <property type="match status" value="1"/>
</dbReference>
<protein>
    <submittedName>
        <fullName evidence="5">DUF4832 domain-containing protein</fullName>
    </submittedName>
</protein>
<accession>A0ABV5KLF6</accession>
<keyword evidence="2" id="KW-0326">Glycosidase</keyword>
<dbReference type="Gene3D" id="2.60.40.10">
    <property type="entry name" value="Immunoglobulins"/>
    <property type="match status" value="1"/>
</dbReference>
<comment type="caution">
    <text evidence="5">The sequence shown here is derived from an EMBL/GenBank/DDBJ whole genome shotgun (WGS) entry which is preliminary data.</text>
</comment>
<dbReference type="InterPro" id="IPR032267">
    <property type="entry name" value="DUF4832"/>
</dbReference>
<evidence type="ECO:0000256" key="3">
    <source>
        <dbReference type="SAM" id="SignalP"/>
    </source>
</evidence>
<evidence type="ECO:0000256" key="1">
    <source>
        <dbReference type="ARBA" id="ARBA00022801"/>
    </source>
</evidence>
<dbReference type="Gene3D" id="2.60.120.260">
    <property type="entry name" value="Galactose-binding domain-like"/>
    <property type="match status" value="1"/>
</dbReference>
<dbReference type="Proteomes" id="UP001589747">
    <property type="component" value="Unassembled WGS sequence"/>
</dbReference>
<dbReference type="InterPro" id="IPR036116">
    <property type="entry name" value="FN3_sf"/>
</dbReference>
<dbReference type="CDD" id="cd00063">
    <property type="entry name" value="FN3"/>
    <property type="match status" value="1"/>
</dbReference>
<dbReference type="Pfam" id="PF02449">
    <property type="entry name" value="Glyco_hydro_42"/>
    <property type="match status" value="1"/>
</dbReference>
<evidence type="ECO:0000259" key="4">
    <source>
        <dbReference type="PROSITE" id="PS50853"/>
    </source>
</evidence>
<feature type="domain" description="Fibronectin type-III" evidence="4">
    <location>
        <begin position="55"/>
        <end position="138"/>
    </location>
</feature>
<gene>
    <name evidence="5" type="ORF">ACFFSY_04530</name>
</gene>
<dbReference type="Gene3D" id="3.20.20.80">
    <property type="entry name" value="Glycosidases"/>
    <property type="match status" value="1"/>
</dbReference>
<dbReference type="InterPro" id="IPR003961">
    <property type="entry name" value="FN3_dom"/>
</dbReference>
<dbReference type="PROSITE" id="PS50853">
    <property type="entry name" value="FN3"/>
    <property type="match status" value="1"/>
</dbReference>